<dbReference type="EMBL" id="JAGSOG010000002">
    <property type="protein sequence ID" value="MBR7831742.1"/>
    <property type="molecule type" value="Genomic_DNA"/>
</dbReference>
<evidence type="ECO:0000313" key="3">
    <source>
        <dbReference type="Proteomes" id="UP000675781"/>
    </source>
</evidence>
<proteinExistence type="predicted"/>
<name>A0A941EJM5_9ACTN</name>
<protein>
    <recommendedName>
        <fullName evidence="1">ATPase BadF/BadG/BcrA/BcrD type domain-containing protein</fullName>
    </recommendedName>
</protein>
<dbReference type="CDD" id="cd24007">
    <property type="entry name" value="ASKHA_NBD_eukNAGK-like"/>
    <property type="match status" value="1"/>
</dbReference>
<evidence type="ECO:0000259" key="1">
    <source>
        <dbReference type="Pfam" id="PF01869"/>
    </source>
</evidence>
<reference evidence="2" key="1">
    <citation type="submission" date="2021-04" db="EMBL/GenBank/DDBJ databases">
        <title>Genome based classification of Actinospica acidithermotolerans sp. nov., an actinobacterium isolated from an Indonesian hot spring.</title>
        <authorList>
            <person name="Kusuma A.B."/>
            <person name="Putra K.E."/>
            <person name="Nafisah S."/>
            <person name="Loh J."/>
            <person name="Nouioui I."/>
            <person name="Goodfellow M."/>
        </authorList>
    </citation>
    <scope>NUCLEOTIDE SEQUENCE</scope>
    <source>
        <strain evidence="2">CSCA 57</strain>
    </source>
</reference>
<dbReference type="SUPFAM" id="SSF53067">
    <property type="entry name" value="Actin-like ATPase domain"/>
    <property type="match status" value="2"/>
</dbReference>
<organism evidence="2 3">
    <name type="scientific">Actinospica durhamensis</name>
    <dbReference type="NCBI Taxonomy" id="1508375"/>
    <lineage>
        <taxon>Bacteria</taxon>
        <taxon>Bacillati</taxon>
        <taxon>Actinomycetota</taxon>
        <taxon>Actinomycetes</taxon>
        <taxon>Catenulisporales</taxon>
        <taxon>Actinospicaceae</taxon>
        <taxon>Actinospica</taxon>
    </lineage>
</organism>
<dbReference type="Proteomes" id="UP000675781">
    <property type="component" value="Unassembled WGS sequence"/>
</dbReference>
<feature type="domain" description="ATPase BadF/BadG/BcrA/BcrD type" evidence="1">
    <location>
        <begin position="7"/>
        <end position="304"/>
    </location>
</feature>
<dbReference type="RefSeq" id="WP_212526276.1">
    <property type="nucleotide sequence ID" value="NZ_JAGSOG010000002.1"/>
</dbReference>
<sequence length="330" mass="33787">MTAAYFLGVDGGGTKTAYVVLDGTGRTVAEVVGPSCYYFASGIELLERVLTAGVAEVTAAAGITPDRLDHAFFGLPGYGENSADVPLVDAIVRGLLGHDRFTVDNDMVGGWAGALAGGDGINVVAGTGSIAYGERRGVGHRAGGWSELFGDEGSAYWVAVQGLNAFSRMSDGRLPRGPLHTLLAARAGITADLDLVGVVVDRWGGRRAEIAALSTAVVEAADAGDAAAGAILRRAGEELVALVQACREHLGYQDGEPVDVSYSGGMFSAPSFHQAFTQALQAAGPEYLLRAPAYGPVVGSALYAMKRHGAALAPPLGGSAPNLEGEVIDV</sequence>
<dbReference type="InterPro" id="IPR043129">
    <property type="entry name" value="ATPase_NBD"/>
</dbReference>
<dbReference type="PANTHER" id="PTHR43190:SF3">
    <property type="entry name" value="N-ACETYL-D-GLUCOSAMINE KINASE"/>
    <property type="match status" value="1"/>
</dbReference>
<accession>A0A941EJM5</accession>
<dbReference type="Pfam" id="PF01869">
    <property type="entry name" value="BcrAD_BadFG"/>
    <property type="match status" value="1"/>
</dbReference>
<dbReference type="Gene3D" id="3.30.420.40">
    <property type="match status" value="2"/>
</dbReference>
<dbReference type="InterPro" id="IPR052519">
    <property type="entry name" value="Euk-type_GlcNAc_Kinase"/>
</dbReference>
<evidence type="ECO:0000313" key="2">
    <source>
        <dbReference type="EMBL" id="MBR7831742.1"/>
    </source>
</evidence>
<keyword evidence="3" id="KW-1185">Reference proteome</keyword>
<dbReference type="InterPro" id="IPR002731">
    <property type="entry name" value="ATPase_BadF"/>
</dbReference>
<comment type="caution">
    <text evidence="2">The sequence shown here is derived from an EMBL/GenBank/DDBJ whole genome shotgun (WGS) entry which is preliminary data.</text>
</comment>
<gene>
    <name evidence="2" type="ORF">KDL01_00635</name>
</gene>
<dbReference type="PANTHER" id="PTHR43190">
    <property type="entry name" value="N-ACETYL-D-GLUCOSAMINE KINASE"/>
    <property type="match status" value="1"/>
</dbReference>
<dbReference type="AlphaFoldDB" id="A0A941EJM5"/>